<proteinExistence type="predicted"/>
<dbReference type="Proteomes" id="UP000294343">
    <property type="component" value="Chromosome"/>
</dbReference>
<dbReference type="GO" id="GO:0016787">
    <property type="term" value="F:hydrolase activity"/>
    <property type="evidence" value="ECO:0007669"/>
    <property type="project" value="UniProtKB-KW"/>
</dbReference>
<name>A0A451DH48_9GAMM</name>
<protein>
    <submittedName>
        <fullName evidence="1">Glycoside hydrolase/deacetylase, beta/alpha-barrel superfamily protein</fullName>
    </submittedName>
</protein>
<dbReference type="GO" id="GO:0005975">
    <property type="term" value="P:carbohydrate metabolic process"/>
    <property type="evidence" value="ECO:0007669"/>
    <property type="project" value="InterPro"/>
</dbReference>
<dbReference type="RefSeq" id="WP_157989046.1">
    <property type="nucleotide sequence ID" value="NZ_LR217730.1"/>
</dbReference>
<dbReference type="EMBL" id="LR217730">
    <property type="protein sequence ID" value="VFP85959.1"/>
    <property type="molecule type" value="Genomic_DNA"/>
</dbReference>
<dbReference type="InterPro" id="IPR011330">
    <property type="entry name" value="Glyco_hydro/deAcase_b/a-brl"/>
</dbReference>
<dbReference type="SUPFAM" id="SSF88713">
    <property type="entry name" value="Glycoside hydrolase/deacetylase"/>
    <property type="match status" value="1"/>
</dbReference>
<dbReference type="AlphaFoldDB" id="A0A451DH48"/>
<accession>A0A451DH48</accession>
<gene>
    <name evidence="1" type="ORF">ERCIPSPA2889_230</name>
</gene>
<evidence type="ECO:0000313" key="1">
    <source>
        <dbReference type="EMBL" id="VFP85959.1"/>
    </source>
</evidence>
<reference evidence="1 2" key="1">
    <citation type="submission" date="2019-02" db="EMBL/GenBank/DDBJ databases">
        <authorList>
            <person name="Manzano-Marin A."/>
            <person name="Manzano-Marin A."/>
        </authorList>
    </citation>
    <scope>NUCLEOTIDE SEQUENCE [LARGE SCALE GENOMIC DNA]</scope>
    <source>
        <strain evidence="1 2">ErCipseudotsugae</strain>
    </source>
</reference>
<dbReference type="OrthoDB" id="9771584at2"/>
<sequence>MNKPVFIITIDTEGDDLWNNCNQITTKNAYFLPRFQELCETYQFKTTWLTNYEMIIDPSYIEFAKHVIANKSGEIGTHLHAYNSPPIYNLTGNDLRYKPYLIEYPKKQIKEKIIYLTHLLEDTLQVKMHSHRAGRWAFNTFYAQLLIEQGYKVDCSVTPKINWERSIGDPKGSGGVNYQNFLDQAYFIDEQDVSKPGRSTLLEVPVTTQYKHGFLINKVQNVLHRLHGKRHYPSVHWLRPKRGNVKQMMKLATNTLASGKDYVEFMLHSSELMPGGSPTFKTKNEIEGLYDDLEQLFEYLRIHTISMKLSEYYAKKLLTHHANPQL</sequence>
<keyword evidence="1" id="KW-0378">Hydrolase</keyword>
<dbReference type="Gene3D" id="3.20.20.370">
    <property type="entry name" value="Glycoside hydrolase/deacetylase"/>
    <property type="match status" value="1"/>
</dbReference>
<evidence type="ECO:0000313" key="2">
    <source>
        <dbReference type="Proteomes" id="UP000294343"/>
    </source>
</evidence>
<organism evidence="1 2">
    <name type="scientific">Candidatus Erwinia haradaeae</name>
    <dbReference type="NCBI Taxonomy" id="1922217"/>
    <lineage>
        <taxon>Bacteria</taxon>
        <taxon>Pseudomonadati</taxon>
        <taxon>Pseudomonadota</taxon>
        <taxon>Gammaproteobacteria</taxon>
        <taxon>Enterobacterales</taxon>
        <taxon>Erwiniaceae</taxon>
        <taxon>Erwinia</taxon>
    </lineage>
</organism>